<evidence type="ECO:0000313" key="2">
    <source>
        <dbReference type="Proteomes" id="UP000184292"/>
    </source>
</evidence>
<dbReference type="STRING" id="1447782.SAMN05444417_2812"/>
<reference evidence="1 2" key="1">
    <citation type="submission" date="2016-11" db="EMBL/GenBank/DDBJ databases">
        <authorList>
            <person name="Jaros S."/>
            <person name="Januszkiewicz K."/>
            <person name="Wedrychowicz H."/>
        </authorList>
    </citation>
    <scope>NUCLEOTIDE SEQUENCE [LARGE SCALE GENOMIC DNA]</scope>
    <source>
        <strain evidence="1 2">DSM 100565</strain>
    </source>
</reference>
<dbReference type="Gene3D" id="1.10.3230.30">
    <property type="entry name" value="Phage gp6-like head-tail connector protein"/>
    <property type="match status" value="1"/>
</dbReference>
<organism evidence="1 2">
    <name type="scientific">Wenxinia saemankumensis</name>
    <dbReference type="NCBI Taxonomy" id="1447782"/>
    <lineage>
        <taxon>Bacteria</taxon>
        <taxon>Pseudomonadati</taxon>
        <taxon>Pseudomonadota</taxon>
        <taxon>Alphaproteobacteria</taxon>
        <taxon>Rhodobacterales</taxon>
        <taxon>Roseobacteraceae</taxon>
        <taxon>Wenxinia</taxon>
    </lineage>
</organism>
<dbReference type="NCBIfam" id="TIGR02215">
    <property type="entry name" value="phage_chp_gp8"/>
    <property type="match status" value="1"/>
</dbReference>
<proteinExistence type="predicted"/>
<dbReference type="AlphaFoldDB" id="A0A1M6GMM6"/>
<dbReference type="Proteomes" id="UP000184292">
    <property type="component" value="Unassembled WGS sequence"/>
</dbReference>
<protein>
    <recommendedName>
        <fullName evidence="3">Phage gp6-like head-tail connector protein</fullName>
    </recommendedName>
</protein>
<dbReference type="EMBL" id="FQYO01000005">
    <property type="protein sequence ID" value="SHJ11126.1"/>
    <property type="molecule type" value="Genomic_DNA"/>
</dbReference>
<evidence type="ECO:0008006" key="3">
    <source>
        <dbReference type="Google" id="ProtNLM"/>
    </source>
</evidence>
<gene>
    <name evidence="1" type="ORF">SAMN05444417_2812</name>
</gene>
<name>A0A1M6GMM6_9RHOB</name>
<sequence length="198" mass="21075">MNLTETTSIPEASLPVAAFREHLRLGSGFAEDGLQDGLLAGFLRAAMAAIEGRTGKVLLEREYELRVTAWRAGDRVALPLAPVAAVGALIVEDATGAETVVPGARWRLLPDAHEPVIEGRGGPLPAIPPGGAVRIEVLAGFGPDWSDIPADLAQAVLLLAAHYYEYREDTGLVSGCMPFGVAALIERYRVLRLWGRTA</sequence>
<accession>A0A1M6GMM6</accession>
<evidence type="ECO:0000313" key="1">
    <source>
        <dbReference type="EMBL" id="SHJ11126.1"/>
    </source>
</evidence>
<keyword evidence="2" id="KW-1185">Reference proteome</keyword>
<dbReference type="OrthoDB" id="8478788at2"/>
<dbReference type="NCBIfam" id="TIGR01560">
    <property type="entry name" value="put_DNA_pack"/>
    <property type="match status" value="1"/>
</dbReference>
<dbReference type="InterPro" id="IPR011738">
    <property type="entry name" value="Phage_CHP"/>
</dbReference>
<dbReference type="RefSeq" id="WP_073332093.1">
    <property type="nucleotide sequence ID" value="NZ_FQYO01000005.1"/>
</dbReference>
<dbReference type="InterPro" id="IPR006450">
    <property type="entry name" value="Phage_HK97_gp6-like"/>
</dbReference>